<dbReference type="AlphaFoldDB" id="A0A2V2ZIC6"/>
<protein>
    <submittedName>
        <fullName evidence="2">Uncharacterized protein</fullName>
    </submittedName>
</protein>
<evidence type="ECO:0000313" key="3">
    <source>
        <dbReference type="EMBL" id="TWH79548.1"/>
    </source>
</evidence>
<gene>
    <name evidence="2" type="ORF">DFO73_12226</name>
    <name evidence="3" type="ORF">IQ19_04964</name>
</gene>
<feature type="transmembrane region" description="Helical" evidence="1">
    <location>
        <begin position="7"/>
        <end position="24"/>
    </location>
</feature>
<evidence type="ECO:0000313" key="2">
    <source>
        <dbReference type="EMBL" id="PWW19137.1"/>
    </source>
</evidence>
<dbReference type="Proteomes" id="UP000247150">
    <property type="component" value="Unassembled WGS sequence"/>
</dbReference>
<organism evidence="2 4">
    <name type="scientific">Cytobacillus oceanisediminis</name>
    <dbReference type="NCBI Taxonomy" id="665099"/>
    <lineage>
        <taxon>Bacteria</taxon>
        <taxon>Bacillati</taxon>
        <taxon>Bacillota</taxon>
        <taxon>Bacilli</taxon>
        <taxon>Bacillales</taxon>
        <taxon>Bacillaceae</taxon>
        <taxon>Cytobacillus</taxon>
    </lineage>
</organism>
<keyword evidence="1" id="KW-1133">Transmembrane helix</keyword>
<dbReference type="EMBL" id="VLKI01000023">
    <property type="protein sequence ID" value="TWH79548.1"/>
    <property type="molecule type" value="Genomic_DNA"/>
</dbReference>
<comment type="caution">
    <text evidence="2">The sequence shown here is derived from an EMBL/GenBank/DDBJ whole genome shotgun (WGS) entry which is preliminary data.</text>
</comment>
<dbReference type="RefSeq" id="WP_181396143.1">
    <property type="nucleotide sequence ID" value="NZ_CBCSDC010000038.1"/>
</dbReference>
<evidence type="ECO:0000313" key="5">
    <source>
        <dbReference type="Proteomes" id="UP000318667"/>
    </source>
</evidence>
<name>A0A2V2ZIC6_9BACI</name>
<dbReference type="GeneID" id="65406841"/>
<dbReference type="EMBL" id="QGTW01000022">
    <property type="protein sequence ID" value="PWW19137.1"/>
    <property type="molecule type" value="Genomic_DNA"/>
</dbReference>
<proteinExistence type="predicted"/>
<reference evidence="2 4" key="2">
    <citation type="submission" date="2018-05" db="EMBL/GenBank/DDBJ databases">
        <title>Freshwater and sediment microbial communities from various areas in North America, analyzing microbe dynamics in response to fracking.</title>
        <authorList>
            <person name="Lamendella R."/>
        </authorList>
    </citation>
    <scope>NUCLEOTIDE SEQUENCE [LARGE SCALE GENOMIC DNA]</scope>
    <source>
        <strain evidence="2 4">15_TX</strain>
    </source>
</reference>
<accession>A0A2V2ZIC6</accession>
<keyword evidence="1" id="KW-0812">Transmembrane</keyword>
<reference evidence="3" key="3">
    <citation type="submission" date="2019-07" db="EMBL/GenBank/DDBJ databases">
        <authorList>
            <person name="Whitman W."/>
            <person name="Huntemann M."/>
            <person name="Clum A."/>
            <person name="Pillay M."/>
            <person name="Palaniappan K."/>
            <person name="Varghese N."/>
            <person name="Mikhailova N."/>
            <person name="Stamatis D."/>
            <person name="Reddy T."/>
            <person name="Daum C."/>
            <person name="Shapiro N."/>
            <person name="Ivanova N."/>
            <person name="Kyrpides N."/>
            <person name="Woyke T."/>
        </authorList>
    </citation>
    <scope>NUCLEOTIDE SEQUENCE</scope>
    <source>
        <strain evidence="3">CGMCC 1.10115</strain>
    </source>
</reference>
<keyword evidence="5" id="KW-1185">Reference proteome</keyword>
<reference evidence="3 5" key="1">
    <citation type="journal article" date="2015" name="Stand. Genomic Sci.">
        <title>Genomic Encyclopedia of Bacterial and Archaeal Type Strains, Phase III: the genomes of soil and plant-associated and newly described type strains.</title>
        <authorList>
            <person name="Whitman W.B."/>
            <person name="Woyke T."/>
            <person name="Klenk H.P."/>
            <person name="Zhou Y."/>
            <person name="Lilburn T.G."/>
            <person name="Beck B.J."/>
            <person name="De Vos P."/>
            <person name="Vandamme P."/>
            <person name="Eisen J.A."/>
            <person name="Garrity G."/>
            <person name="Hugenholtz P."/>
            <person name="Kyrpides N.C."/>
        </authorList>
    </citation>
    <scope>NUCLEOTIDE SEQUENCE [LARGE SCALE GENOMIC DNA]</scope>
    <source>
        <strain evidence="3 5">CGMCC 1.10115</strain>
    </source>
</reference>
<dbReference type="Proteomes" id="UP000318667">
    <property type="component" value="Unassembled WGS sequence"/>
</dbReference>
<feature type="transmembrane region" description="Helical" evidence="1">
    <location>
        <begin position="30"/>
        <end position="48"/>
    </location>
</feature>
<evidence type="ECO:0000313" key="4">
    <source>
        <dbReference type="Proteomes" id="UP000247150"/>
    </source>
</evidence>
<sequence length="57" mass="6677">MKKLPIIVMLVLILLSFILNIFGLMKLIPIFITSPLLFVSLLILLLYLNDRRRFKGF</sequence>
<evidence type="ECO:0000256" key="1">
    <source>
        <dbReference type="SAM" id="Phobius"/>
    </source>
</evidence>
<keyword evidence="1" id="KW-0472">Membrane</keyword>